<dbReference type="EMBL" id="VOIH02000005">
    <property type="protein sequence ID" value="KAF3446664.1"/>
    <property type="molecule type" value="Genomic_DNA"/>
</dbReference>
<keyword evidence="6" id="KW-0735">Signal-anchor</keyword>
<evidence type="ECO:0000313" key="15">
    <source>
        <dbReference type="Proteomes" id="UP000796880"/>
    </source>
</evidence>
<keyword evidence="5" id="KW-0479">Metal-binding</keyword>
<dbReference type="EC" id="2.4.1.-" evidence="12"/>
<accession>A0A8K0H6R0</accession>
<keyword evidence="15" id="KW-1185">Reference proteome</keyword>
<comment type="subcellular location">
    <subcellularLocation>
        <location evidence="1">Golgi apparatus membrane</location>
        <topology evidence="1">Single-pass type II membrane protein</topology>
    </subcellularLocation>
</comment>
<dbReference type="OrthoDB" id="2014201at2759"/>
<evidence type="ECO:0000313" key="14">
    <source>
        <dbReference type="EMBL" id="KAF3446664.1"/>
    </source>
</evidence>
<evidence type="ECO:0000256" key="1">
    <source>
        <dbReference type="ARBA" id="ARBA00004323"/>
    </source>
</evidence>
<keyword evidence="10" id="KW-0961">Cell wall biogenesis/degradation</keyword>
<evidence type="ECO:0000256" key="10">
    <source>
        <dbReference type="ARBA" id="ARBA00023316"/>
    </source>
</evidence>
<dbReference type="SUPFAM" id="SSF53448">
    <property type="entry name" value="Nucleotide-diphospho-sugar transferases"/>
    <property type="match status" value="1"/>
</dbReference>
<dbReference type="GO" id="GO:0071555">
    <property type="term" value="P:cell wall organization"/>
    <property type="evidence" value="ECO:0007669"/>
    <property type="project" value="UniProtKB-KW"/>
</dbReference>
<dbReference type="InterPro" id="IPR050587">
    <property type="entry name" value="GNT1/Glycosyltrans_8"/>
</dbReference>
<evidence type="ECO:0000256" key="3">
    <source>
        <dbReference type="ARBA" id="ARBA00022679"/>
    </source>
</evidence>
<dbReference type="AlphaFoldDB" id="A0A8K0H6R0"/>
<keyword evidence="7 13" id="KW-1133">Transmembrane helix</keyword>
<protein>
    <recommendedName>
        <fullName evidence="12">Hexosyltransferase</fullName>
        <ecNumber evidence="12">2.4.1.-</ecNumber>
    </recommendedName>
</protein>
<evidence type="ECO:0000256" key="4">
    <source>
        <dbReference type="ARBA" id="ARBA00022692"/>
    </source>
</evidence>
<keyword evidence="8 13" id="KW-0472">Membrane</keyword>
<evidence type="ECO:0000256" key="8">
    <source>
        <dbReference type="ARBA" id="ARBA00023136"/>
    </source>
</evidence>
<dbReference type="InterPro" id="IPR029044">
    <property type="entry name" value="Nucleotide-diphossugar_trans"/>
</dbReference>
<organism evidence="14 15">
    <name type="scientific">Rhamnella rubrinervis</name>
    <dbReference type="NCBI Taxonomy" id="2594499"/>
    <lineage>
        <taxon>Eukaryota</taxon>
        <taxon>Viridiplantae</taxon>
        <taxon>Streptophyta</taxon>
        <taxon>Embryophyta</taxon>
        <taxon>Tracheophyta</taxon>
        <taxon>Spermatophyta</taxon>
        <taxon>Magnoliopsida</taxon>
        <taxon>eudicotyledons</taxon>
        <taxon>Gunneridae</taxon>
        <taxon>Pentapetalae</taxon>
        <taxon>rosids</taxon>
        <taxon>fabids</taxon>
        <taxon>Rosales</taxon>
        <taxon>Rhamnaceae</taxon>
        <taxon>rhamnoid group</taxon>
        <taxon>Rhamneae</taxon>
        <taxon>Rhamnella</taxon>
    </lineage>
</organism>
<comment type="similarity">
    <text evidence="11">Belongs to the glycosyltransferase 8 family. Glycogenin subfamily.</text>
</comment>
<sequence length="585" mass="68051">MMKATPSKALVIRINLVFLAIFIVIYAGVLPLRPSLSIYHENAASLVRCSLRECHHKVENGVKMKAILEESTESNLATPKRNVSSIELPSFLHEIGKGKKIGVVNMEEVDLSELVNNITNGKSILPIHFEQASELFKWEDLFPEWIDEEEESDVPTCPEIPMPDFKSYENNMDVIVAKLPCKYQDDEGWRRDVFRLQVHLVVANLAVKKGRRNTKVALWSKCRPMLELFRCNDLVRREGDWWLYEPDLAKLEQKVSLPVGSCKLALPLWGQGIDEVYDISRIQRSTKTVKREAYATVLHSSEAYVCGAITLAQSLRQTGTKRDLILLLDKSISPSKREALAAAGWQIRLINRIRNPRAEKNSYNEYNYSKFRLWQLTDYDKIIFIDADIIVLRNLDLLFHFPQMTATGNDFSIFNSGVMVIEPSKCTFRIFMKERKDIVSYNGGDQGFLNEMFVWWHRLPRRVNFLKNFWSNSSVEASVKNELFGADPPKVYAIHYLGWKPWLCYRDYDCNWDIVEQYVYASDVAHRRWWKVHDALNVSLQNFCGLTKQRRVELNWERRKARKMQLANGHWRINVTDPRRSHLMA</sequence>
<dbReference type="Gene3D" id="3.90.550.10">
    <property type="entry name" value="Spore Coat Polysaccharide Biosynthesis Protein SpsA, Chain A"/>
    <property type="match status" value="1"/>
</dbReference>
<dbReference type="FunFam" id="3.90.550.10:FF:000018">
    <property type="entry name" value="Hexosyltransferase"/>
    <property type="match status" value="1"/>
</dbReference>
<dbReference type="InterPro" id="IPR002495">
    <property type="entry name" value="Glyco_trans_8"/>
</dbReference>
<dbReference type="GO" id="GO:0016757">
    <property type="term" value="F:glycosyltransferase activity"/>
    <property type="evidence" value="ECO:0007669"/>
    <property type="project" value="UniProtKB-KW"/>
</dbReference>
<dbReference type="Proteomes" id="UP000796880">
    <property type="component" value="Unassembled WGS sequence"/>
</dbReference>
<evidence type="ECO:0000256" key="6">
    <source>
        <dbReference type="ARBA" id="ARBA00022968"/>
    </source>
</evidence>
<keyword evidence="4 13" id="KW-0812">Transmembrane</keyword>
<evidence type="ECO:0000256" key="5">
    <source>
        <dbReference type="ARBA" id="ARBA00022723"/>
    </source>
</evidence>
<dbReference type="GO" id="GO:0046872">
    <property type="term" value="F:metal ion binding"/>
    <property type="evidence" value="ECO:0007669"/>
    <property type="project" value="UniProtKB-KW"/>
</dbReference>
<gene>
    <name evidence="14" type="ORF">FNV43_RR11844</name>
</gene>
<evidence type="ECO:0000256" key="7">
    <source>
        <dbReference type="ARBA" id="ARBA00022989"/>
    </source>
</evidence>
<comment type="caution">
    <text evidence="14">The sequence shown here is derived from an EMBL/GenBank/DDBJ whole genome shotgun (WGS) entry which is preliminary data.</text>
</comment>
<name>A0A8K0H6R0_9ROSA</name>
<feature type="transmembrane region" description="Helical" evidence="13">
    <location>
        <begin position="12"/>
        <end position="32"/>
    </location>
</feature>
<evidence type="ECO:0000256" key="13">
    <source>
        <dbReference type="SAM" id="Phobius"/>
    </source>
</evidence>
<dbReference type="GO" id="GO:0000139">
    <property type="term" value="C:Golgi membrane"/>
    <property type="evidence" value="ECO:0007669"/>
    <property type="project" value="UniProtKB-SubCell"/>
</dbReference>
<evidence type="ECO:0000256" key="12">
    <source>
        <dbReference type="RuleBase" id="RU362027"/>
    </source>
</evidence>
<proteinExistence type="inferred from homology"/>
<evidence type="ECO:0000256" key="2">
    <source>
        <dbReference type="ARBA" id="ARBA00022676"/>
    </source>
</evidence>
<dbReference type="PANTHER" id="PTHR11183">
    <property type="entry name" value="GLYCOGENIN SUBFAMILY MEMBER"/>
    <property type="match status" value="1"/>
</dbReference>
<dbReference type="CDD" id="cd02537">
    <property type="entry name" value="GT8_Glycogenin"/>
    <property type="match status" value="1"/>
</dbReference>
<evidence type="ECO:0000256" key="9">
    <source>
        <dbReference type="ARBA" id="ARBA00023211"/>
    </source>
</evidence>
<keyword evidence="9" id="KW-0464">Manganese</keyword>
<keyword evidence="2" id="KW-0328">Glycosyltransferase</keyword>
<keyword evidence="3" id="KW-0808">Transferase</keyword>
<dbReference type="Pfam" id="PF01501">
    <property type="entry name" value="Glyco_transf_8"/>
    <property type="match status" value="1"/>
</dbReference>
<evidence type="ECO:0000256" key="11">
    <source>
        <dbReference type="ARBA" id="ARBA00038162"/>
    </source>
</evidence>
<reference evidence="14" key="1">
    <citation type="submission" date="2020-03" db="EMBL/GenBank/DDBJ databases">
        <title>A high-quality chromosome-level genome assembly of a woody plant with both climbing and erect habits, Rhamnella rubrinervis.</title>
        <authorList>
            <person name="Lu Z."/>
            <person name="Yang Y."/>
            <person name="Zhu X."/>
            <person name="Sun Y."/>
        </authorList>
    </citation>
    <scope>NUCLEOTIDE SEQUENCE</scope>
    <source>
        <strain evidence="14">BYM</strain>
        <tissue evidence="14">Leaf</tissue>
    </source>
</reference>